<organism evidence="1 2">
    <name type="scientific">Sphingobacterium mizutaii</name>
    <dbReference type="NCBI Taxonomy" id="1010"/>
    <lineage>
        <taxon>Bacteria</taxon>
        <taxon>Pseudomonadati</taxon>
        <taxon>Bacteroidota</taxon>
        <taxon>Sphingobacteriia</taxon>
        <taxon>Sphingobacteriales</taxon>
        <taxon>Sphingobacteriaceae</taxon>
        <taxon>Sphingobacterium</taxon>
    </lineage>
</organism>
<proteinExistence type="predicted"/>
<dbReference type="AlphaFoldDB" id="A0AAJ4XA21"/>
<dbReference type="RefSeq" id="WP_093098953.1">
    <property type="nucleotide sequence ID" value="NZ_FNGK01000003.1"/>
</dbReference>
<dbReference type="PROSITE" id="PS51257">
    <property type="entry name" value="PROKAR_LIPOPROTEIN"/>
    <property type="match status" value="1"/>
</dbReference>
<evidence type="ECO:0000313" key="2">
    <source>
        <dbReference type="Proteomes" id="UP000215355"/>
    </source>
</evidence>
<dbReference type="EMBL" id="LT906468">
    <property type="protein sequence ID" value="SNV45136.1"/>
    <property type="molecule type" value="Genomic_DNA"/>
</dbReference>
<name>A0AAJ4XA21_9SPHI</name>
<accession>A0AAJ4XA21</accession>
<reference evidence="1 2" key="1">
    <citation type="submission" date="2017-06" db="EMBL/GenBank/DDBJ databases">
        <authorList>
            <consortium name="Pathogen Informatics"/>
        </authorList>
    </citation>
    <scope>NUCLEOTIDE SEQUENCE [LARGE SCALE GENOMIC DNA]</scope>
    <source>
        <strain evidence="1 2">NCTC12149</strain>
    </source>
</reference>
<sequence>MKQLAICSLAATLALTACQGNKNQGNTSADSTLVADSGAMESPVAGSIDSTLLVRENFQRINAIKDWDKIDSAQIHESTEGGVATYYFKNNKLELIKARNYGEGGYSLQDMYLKDDKLSFVFEQQYNYNTHIIDPKFDMDKTKKAGEVRYYFMNDKLFNLIATDKENEKFLKEDPRTDTLMLHLFNQLIKVKNNGFDPKGISE</sequence>
<evidence type="ECO:0000313" key="1">
    <source>
        <dbReference type="EMBL" id="SNV45136.1"/>
    </source>
</evidence>
<dbReference type="KEGG" id="smiz:4412673_01043"/>
<dbReference type="Proteomes" id="UP000215355">
    <property type="component" value="Chromosome 1"/>
</dbReference>
<evidence type="ECO:0008006" key="3">
    <source>
        <dbReference type="Google" id="ProtNLM"/>
    </source>
</evidence>
<gene>
    <name evidence="1" type="ORF">SAMEA4412673_01043</name>
</gene>
<protein>
    <recommendedName>
        <fullName evidence="3">Lipoprotein</fullName>
    </recommendedName>
</protein>